<dbReference type="AlphaFoldDB" id="A0A1U9KLU1"/>
<gene>
    <name evidence="9" type="ORF">A0U93_00995</name>
</gene>
<dbReference type="PROSITE" id="PS50850">
    <property type="entry name" value="MFS"/>
    <property type="match status" value="1"/>
</dbReference>
<evidence type="ECO:0000313" key="9">
    <source>
        <dbReference type="EMBL" id="AQS86764.1"/>
    </source>
</evidence>
<dbReference type="Gene3D" id="1.20.1720.10">
    <property type="entry name" value="Multidrug resistance protein D"/>
    <property type="match status" value="1"/>
</dbReference>
<protein>
    <submittedName>
        <fullName evidence="9">MFS transporter</fullName>
    </submittedName>
</protein>
<keyword evidence="5 7" id="KW-1133">Transmembrane helix</keyword>
<feature type="transmembrane region" description="Helical" evidence="7">
    <location>
        <begin position="85"/>
        <end position="105"/>
    </location>
</feature>
<dbReference type="InterPro" id="IPR004638">
    <property type="entry name" value="EmrB-like"/>
</dbReference>
<feature type="domain" description="Major facilitator superfamily (MFS) profile" evidence="8">
    <location>
        <begin position="20"/>
        <end position="454"/>
    </location>
</feature>
<evidence type="ECO:0000256" key="6">
    <source>
        <dbReference type="ARBA" id="ARBA00023136"/>
    </source>
</evidence>
<feature type="transmembrane region" description="Helical" evidence="7">
    <location>
        <begin position="403"/>
        <end position="422"/>
    </location>
</feature>
<feature type="transmembrane region" description="Helical" evidence="7">
    <location>
        <begin position="173"/>
        <end position="193"/>
    </location>
</feature>
<dbReference type="STRING" id="320497.A0U93_00995"/>
<evidence type="ECO:0000256" key="4">
    <source>
        <dbReference type="ARBA" id="ARBA00022692"/>
    </source>
</evidence>
<comment type="subcellular location">
    <subcellularLocation>
        <location evidence="1">Cell membrane</location>
        <topology evidence="1">Multi-pass membrane protein</topology>
    </subcellularLocation>
</comment>
<dbReference type="Pfam" id="PF07690">
    <property type="entry name" value="MFS_1"/>
    <property type="match status" value="1"/>
</dbReference>
<dbReference type="InterPro" id="IPR020846">
    <property type="entry name" value="MFS_dom"/>
</dbReference>
<dbReference type="EMBL" id="CP014691">
    <property type="protein sequence ID" value="AQS86764.1"/>
    <property type="molecule type" value="Genomic_DNA"/>
</dbReference>
<dbReference type="NCBIfam" id="TIGR00711">
    <property type="entry name" value="efflux_EmrB"/>
    <property type="match status" value="1"/>
</dbReference>
<proteinExistence type="predicted"/>
<feature type="transmembrane region" description="Helical" evidence="7">
    <location>
        <begin position="20"/>
        <end position="40"/>
    </location>
</feature>
<keyword evidence="3" id="KW-1003">Cell membrane</keyword>
<feature type="transmembrane region" description="Helical" evidence="7">
    <location>
        <begin position="271"/>
        <end position="294"/>
    </location>
</feature>
<name>A0A1U9KLU1_9PROT</name>
<feature type="transmembrane region" description="Helical" evidence="7">
    <location>
        <begin position="434"/>
        <end position="453"/>
    </location>
</feature>
<keyword evidence="4 7" id="KW-0812">Transmembrane</keyword>
<dbReference type="InterPro" id="IPR011701">
    <property type="entry name" value="MFS"/>
</dbReference>
<dbReference type="KEGG" id="nch:A0U93_00995"/>
<feature type="transmembrane region" description="Helical" evidence="7">
    <location>
        <begin position="230"/>
        <end position="250"/>
    </location>
</feature>
<dbReference type="RefSeq" id="WP_077805728.1">
    <property type="nucleotide sequence ID" value="NZ_BJXS01000010.1"/>
</dbReference>
<evidence type="ECO:0000256" key="5">
    <source>
        <dbReference type="ARBA" id="ARBA00022989"/>
    </source>
</evidence>
<dbReference type="PANTHER" id="PTHR42718">
    <property type="entry name" value="MAJOR FACILITATOR SUPERFAMILY MULTIDRUG TRANSPORTER MFSC"/>
    <property type="match status" value="1"/>
</dbReference>
<feature type="transmembrane region" description="Helical" evidence="7">
    <location>
        <begin position="111"/>
        <end position="132"/>
    </location>
</feature>
<dbReference type="OrthoDB" id="2414439at2"/>
<feature type="transmembrane region" description="Helical" evidence="7">
    <location>
        <begin position="60"/>
        <end position="78"/>
    </location>
</feature>
<dbReference type="GO" id="GO:0022857">
    <property type="term" value="F:transmembrane transporter activity"/>
    <property type="evidence" value="ECO:0007669"/>
    <property type="project" value="InterPro"/>
</dbReference>
<keyword evidence="10" id="KW-1185">Reference proteome</keyword>
<dbReference type="Gene3D" id="1.20.1250.20">
    <property type="entry name" value="MFS general substrate transporter like domains"/>
    <property type="match status" value="1"/>
</dbReference>
<dbReference type="PANTHER" id="PTHR42718:SF46">
    <property type="entry name" value="BLR6921 PROTEIN"/>
    <property type="match status" value="1"/>
</dbReference>
<feature type="transmembrane region" description="Helical" evidence="7">
    <location>
        <begin position="335"/>
        <end position="354"/>
    </location>
</feature>
<dbReference type="InterPro" id="IPR036259">
    <property type="entry name" value="MFS_trans_sf"/>
</dbReference>
<feature type="transmembrane region" description="Helical" evidence="7">
    <location>
        <begin position="205"/>
        <end position="224"/>
    </location>
</feature>
<dbReference type="GO" id="GO:0005886">
    <property type="term" value="C:plasma membrane"/>
    <property type="evidence" value="ECO:0007669"/>
    <property type="project" value="UniProtKB-SubCell"/>
</dbReference>
<evidence type="ECO:0000259" key="8">
    <source>
        <dbReference type="PROSITE" id="PS50850"/>
    </source>
</evidence>
<feature type="transmembrane region" description="Helical" evidence="7">
    <location>
        <begin position="360"/>
        <end position="382"/>
    </location>
</feature>
<organism evidence="9 10">
    <name type="scientific">Neoasaia chiangmaiensis</name>
    <dbReference type="NCBI Taxonomy" id="320497"/>
    <lineage>
        <taxon>Bacteria</taxon>
        <taxon>Pseudomonadati</taxon>
        <taxon>Pseudomonadota</taxon>
        <taxon>Alphaproteobacteria</taxon>
        <taxon>Acetobacterales</taxon>
        <taxon>Acetobacteraceae</taxon>
        <taxon>Neoasaia</taxon>
    </lineage>
</organism>
<evidence type="ECO:0000256" key="2">
    <source>
        <dbReference type="ARBA" id="ARBA00022448"/>
    </source>
</evidence>
<accession>A0A1U9KLU1</accession>
<dbReference type="SUPFAM" id="SSF103473">
    <property type="entry name" value="MFS general substrate transporter"/>
    <property type="match status" value="1"/>
</dbReference>
<keyword evidence="6 7" id="KW-0472">Membrane</keyword>
<evidence type="ECO:0000256" key="3">
    <source>
        <dbReference type="ARBA" id="ARBA00022475"/>
    </source>
</evidence>
<feature type="transmembrane region" description="Helical" evidence="7">
    <location>
        <begin position="144"/>
        <end position="167"/>
    </location>
</feature>
<keyword evidence="2" id="KW-0813">Transport</keyword>
<evidence type="ECO:0000313" key="10">
    <source>
        <dbReference type="Proteomes" id="UP000188604"/>
    </source>
</evidence>
<sequence length="464" mass="49724">MKPLVNDIRDGQWSSDVWKVVAVAAIGSFMAQLDATIVNVSLTTLAHELRTSLNTIQWTMSGYLLALALTLPLSGWLVDRFGTRAVYLACFVAFTLSSALCGLAWSGESLIVFRILQGMSGGLLTPMAQLVVARVAGERLPQLAGIMTMPVLLAPLFGPAIAGVLLHVASWRWLFWLNLPVGGLAVVMAMLFLREESDRQAPRSLDLRGLGLVSVASVLFLLGLDHVAAMGGLAALLAAMTSAVSYWLWARRQGERALIDLRLLKVPPFRIALGGLFLMNGVSFAGQMLVPVYFIRDCGMSPERAGLFMMPLALGMMCVFPLMGRLTAYFGIRRLASFGAIAALSGTLLLVVMARNGFSFWMSSVGLLLRGAGIGAVGIPAMSAGYRSIAKPDLPMATTASNIVQRLGGPVITTLCAILLGWQLGTQKSTTDALTAAFAFLCAFHLLLFFVAMRLPATLPKEEN</sequence>
<dbReference type="Proteomes" id="UP000188604">
    <property type="component" value="Chromosome"/>
</dbReference>
<evidence type="ECO:0000256" key="1">
    <source>
        <dbReference type="ARBA" id="ARBA00004651"/>
    </source>
</evidence>
<feature type="transmembrane region" description="Helical" evidence="7">
    <location>
        <begin position="306"/>
        <end position="323"/>
    </location>
</feature>
<evidence type="ECO:0000256" key="7">
    <source>
        <dbReference type="SAM" id="Phobius"/>
    </source>
</evidence>
<reference evidence="9 10" key="1">
    <citation type="submission" date="2016-03" db="EMBL/GenBank/DDBJ databases">
        <title>Acetic acid bacteria sequencing.</title>
        <authorList>
            <person name="Brandt J."/>
            <person name="Jakob F."/>
            <person name="Vogel R.F."/>
        </authorList>
    </citation>
    <scope>NUCLEOTIDE SEQUENCE [LARGE SCALE GENOMIC DNA]</scope>
    <source>
        <strain evidence="9 10">NBRC 101099</strain>
    </source>
</reference>